<reference evidence="2 3" key="1">
    <citation type="submission" date="2018-01" db="EMBL/GenBank/DDBJ databases">
        <title>Draft genome sequence of Jishengella sp. NA12.</title>
        <authorList>
            <person name="Sahin N."/>
            <person name="Ay H."/>
            <person name="Saygin H."/>
        </authorList>
    </citation>
    <scope>NUCLEOTIDE SEQUENCE [LARGE SCALE GENOMIC DNA]</scope>
    <source>
        <strain evidence="2 3">NA12</strain>
    </source>
</reference>
<protein>
    <submittedName>
        <fullName evidence="2">Uncharacterized protein</fullName>
    </submittedName>
</protein>
<sequence>MIRSAEQRMTWVCTRKPPTARLRLTPSPSRRAIRDGGWWPTSRDPVVELCSLVTALSAQRGGVIERIMLQPTAWDRHPYRIGVDGAVVRVGWFTSLDAEVVIITGRQDLRIDLVVIAPETADAVATAAMLAASRPTNTTRAAGALPVPPGPRSPAAVRDGDDVAVWETEGGHLRPDRQPTAPARN</sequence>
<proteinExistence type="predicted"/>
<name>A0A2W2EIX2_9ACTN</name>
<evidence type="ECO:0000256" key="1">
    <source>
        <dbReference type="SAM" id="MobiDB-lite"/>
    </source>
</evidence>
<dbReference type="InterPro" id="IPR046036">
    <property type="entry name" value="DUF5994"/>
</dbReference>
<accession>A0A2W2EIX2</accession>
<dbReference type="Proteomes" id="UP000248924">
    <property type="component" value="Unassembled WGS sequence"/>
</dbReference>
<keyword evidence="3" id="KW-1185">Reference proteome</keyword>
<dbReference type="Pfam" id="PF19457">
    <property type="entry name" value="DUF5994"/>
    <property type="match status" value="1"/>
</dbReference>
<dbReference type="RefSeq" id="WP_111212573.1">
    <property type="nucleotide sequence ID" value="NZ_POTY01000017.1"/>
</dbReference>
<evidence type="ECO:0000313" key="3">
    <source>
        <dbReference type="Proteomes" id="UP000248924"/>
    </source>
</evidence>
<dbReference type="AlphaFoldDB" id="A0A2W2EIX2"/>
<comment type="caution">
    <text evidence="2">The sequence shown here is derived from an EMBL/GenBank/DDBJ whole genome shotgun (WGS) entry which is preliminary data.</text>
</comment>
<feature type="region of interest" description="Disordered" evidence="1">
    <location>
        <begin position="139"/>
        <end position="185"/>
    </location>
</feature>
<evidence type="ECO:0000313" key="2">
    <source>
        <dbReference type="EMBL" id="PZG22611.1"/>
    </source>
</evidence>
<dbReference type="EMBL" id="POTY01000017">
    <property type="protein sequence ID" value="PZG22611.1"/>
    <property type="molecule type" value="Genomic_DNA"/>
</dbReference>
<dbReference type="OrthoDB" id="3785441at2"/>
<organism evidence="2 3">
    <name type="scientific">Micromonospora craterilacus</name>
    <dbReference type="NCBI Taxonomy" id="1655439"/>
    <lineage>
        <taxon>Bacteria</taxon>
        <taxon>Bacillati</taxon>
        <taxon>Actinomycetota</taxon>
        <taxon>Actinomycetes</taxon>
        <taxon>Micromonosporales</taxon>
        <taxon>Micromonosporaceae</taxon>
        <taxon>Micromonospora</taxon>
    </lineage>
</organism>
<gene>
    <name evidence="2" type="ORF">C1I95_04965</name>
</gene>